<feature type="transmembrane region" description="Helical" evidence="1">
    <location>
        <begin position="121"/>
        <end position="145"/>
    </location>
</feature>
<keyword evidence="3" id="KW-1185">Reference proteome</keyword>
<keyword evidence="1" id="KW-0812">Transmembrane</keyword>
<organism evidence="2 3">
    <name type="scientific">Elysia crispata</name>
    <name type="common">lettuce slug</name>
    <dbReference type="NCBI Taxonomy" id="231223"/>
    <lineage>
        <taxon>Eukaryota</taxon>
        <taxon>Metazoa</taxon>
        <taxon>Spiralia</taxon>
        <taxon>Lophotrochozoa</taxon>
        <taxon>Mollusca</taxon>
        <taxon>Gastropoda</taxon>
        <taxon>Heterobranchia</taxon>
        <taxon>Euthyneura</taxon>
        <taxon>Panpulmonata</taxon>
        <taxon>Sacoglossa</taxon>
        <taxon>Placobranchoidea</taxon>
        <taxon>Plakobranchidae</taxon>
        <taxon>Elysia</taxon>
    </lineage>
</organism>
<evidence type="ECO:0000313" key="2">
    <source>
        <dbReference type="EMBL" id="KAK3741325.1"/>
    </source>
</evidence>
<keyword evidence="1" id="KW-0472">Membrane</keyword>
<keyword evidence="1" id="KW-1133">Transmembrane helix</keyword>
<evidence type="ECO:0000256" key="1">
    <source>
        <dbReference type="SAM" id="Phobius"/>
    </source>
</evidence>
<reference evidence="2" key="1">
    <citation type="journal article" date="2023" name="G3 (Bethesda)">
        <title>A reference genome for the long-term kleptoplast-retaining sea slug Elysia crispata morphotype clarki.</title>
        <authorList>
            <person name="Eastman K.E."/>
            <person name="Pendleton A.L."/>
            <person name="Shaikh M.A."/>
            <person name="Suttiyut T."/>
            <person name="Ogas R."/>
            <person name="Tomko P."/>
            <person name="Gavelis G."/>
            <person name="Widhalm J.R."/>
            <person name="Wisecaver J.H."/>
        </authorList>
    </citation>
    <scope>NUCLEOTIDE SEQUENCE</scope>
    <source>
        <strain evidence="2">ECLA1</strain>
    </source>
</reference>
<proteinExistence type="predicted"/>
<name>A0AAE0YD25_9GAST</name>
<dbReference type="EMBL" id="JAWDGP010006429">
    <property type="protein sequence ID" value="KAK3741325.1"/>
    <property type="molecule type" value="Genomic_DNA"/>
</dbReference>
<protein>
    <submittedName>
        <fullName evidence="2">Uncharacterized protein</fullName>
    </submittedName>
</protein>
<dbReference type="AlphaFoldDB" id="A0AAE0YD25"/>
<accession>A0AAE0YD25</accession>
<evidence type="ECO:0000313" key="3">
    <source>
        <dbReference type="Proteomes" id="UP001283361"/>
    </source>
</evidence>
<comment type="caution">
    <text evidence="2">The sequence shown here is derived from an EMBL/GenBank/DDBJ whole genome shotgun (WGS) entry which is preliminary data.</text>
</comment>
<sequence>MRSQAISSHTLLCPLDSSENQIVNTRAVSTVFVAATDKRLRRGELTAHRRQKKTSRLGQPFTLVVEIFSKRAGMRASRTPLSSARCTSACAYPQLPLALWPLSTLANVRCYKEGVDRSARFAVTFCFYLAELLLAGLTPLGTLFLL</sequence>
<gene>
    <name evidence="2" type="ORF">RRG08_034370</name>
</gene>
<dbReference type="Proteomes" id="UP001283361">
    <property type="component" value="Unassembled WGS sequence"/>
</dbReference>